<sequence length="160" mass="17091">MTAMIHVRPASERRRDFARWATGHTVKLRTVGPDVFAVPPHLFVDVPEELLIGAIVDGHRYRSPLEDEATGTPPPGPVDQPDVLVGELVGVPGVPLPPVPDAAYPPDAVLLPVAPAAEPGQDGSTPDSSGGNTFACDRCPRTFTTARGRDTHRRQAHTED</sequence>
<organism evidence="3 4">
    <name type="scientific">Streptomyces gancidicus BKS 13-15</name>
    <dbReference type="NCBI Taxonomy" id="1284664"/>
    <lineage>
        <taxon>Bacteria</taxon>
        <taxon>Bacillati</taxon>
        <taxon>Actinomycetota</taxon>
        <taxon>Actinomycetes</taxon>
        <taxon>Kitasatosporales</taxon>
        <taxon>Streptomycetaceae</taxon>
        <taxon>Streptomyces</taxon>
        <taxon>Streptomyces pseudogriseolus group</taxon>
    </lineage>
</organism>
<dbReference type="PROSITE" id="PS00028">
    <property type="entry name" value="ZINC_FINGER_C2H2_1"/>
    <property type="match status" value="1"/>
</dbReference>
<dbReference type="AlphaFoldDB" id="M3DFJ2"/>
<dbReference type="EMBL" id="AOHP01000169">
    <property type="protein sequence ID" value="EMF20412.1"/>
    <property type="molecule type" value="Genomic_DNA"/>
</dbReference>
<evidence type="ECO:0000313" key="3">
    <source>
        <dbReference type="EMBL" id="EMF20412.1"/>
    </source>
</evidence>
<feature type="domain" description="C2H2-type" evidence="2">
    <location>
        <begin position="134"/>
        <end position="160"/>
    </location>
</feature>
<feature type="compositionally biased region" description="Polar residues" evidence="1">
    <location>
        <begin position="122"/>
        <end position="132"/>
    </location>
</feature>
<name>M3DFJ2_STREZ</name>
<evidence type="ECO:0000256" key="1">
    <source>
        <dbReference type="SAM" id="MobiDB-lite"/>
    </source>
</evidence>
<dbReference type="InterPro" id="IPR013087">
    <property type="entry name" value="Znf_C2H2_type"/>
</dbReference>
<comment type="caution">
    <text evidence="3">The sequence shown here is derived from an EMBL/GenBank/DDBJ whole genome shotgun (WGS) entry which is preliminary data.</text>
</comment>
<feature type="compositionally biased region" description="Basic residues" evidence="1">
    <location>
        <begin position="150"/>
        <end position="160"/>
    </location>
</feature>
<reference evidence="3 4" key="1">
    <citation type="journal article" date="2013" name="Genome Announc.">
        <title>Draft Genome Sequence of Streptomyces gancidicus Strain BKS 13-15.</title>
        <authorList>
            <person name="Kumar S."/>
            <person name="Kaur N."/>
            <person name="Singh N.K."/>
            <person name="Raghava G.P."/>
            <person name="Mayilraj S."/>
        </authorList>
    </citation>
    <scope>NUCLEOTIDE SEQUENCE [LARGE SCALE GENOMIC DNA]</scope>
    <source>
        <strain evidence="3 4">BKS 13-15</strain>
    </source>
</reference>
<feature type="region of interest" description="Disordered" evidence="1">
    <location>
        <begin position="110"/>
        <end position="160"/>
    </location>
</feature>
<dbReference type="PROSITE" id="PS50157">
    <property type="entry name" value="ZINC_FINGER_C2H2_2"/>
    <property type="match status" value="1"/>
</dbReference>
<evidence type="ECO:0000313" key="4">
    <source>
        <dbReference type="Proteomes" id="UP000011732"/>
    </source>
</evidence>
<dbReference type="PATRIC" id="fig|1284664.3.peg.6559"/>
<protein>
    <recommendedName>
        <fullName evidence="2">C2H2-type domain-containing protein</fullName>
    </recommendedName>
</protein>
<gene>
    <name evidence="3" type="ORF">H114_32754</name>
</gene>
<keyword evidence="4" id="KW-1185">Reference proteome</keyword>
<dbReference type="Proteomes" id="UP000011732">
    <property type="component" value="Unassembled WGS sequence"/>
</dbReference>
<accession>M3DFJ2</accession>
<proteinExistence type="predicted"/>
<evidence type="ECO:0000259" key="2">
    <source>
        <dbReference type="PROSITE" id="PS50157"/>
    </source>
</evidence>